<sequence>MADDDAELLRRLRAGDERAFGEIVREWSPLMLRVADTFVTTYASAEECVQEAWLAVIRGLDGFEGRSRLRTWVVGIVVNIARRRAERDGRVVRGRAPRTSQVRPSIRAASARRASSAPAAGPSRVRRGNGTPSMVMIANEVPTAMRSAPCESGHPLADCHLS</sequence>
<evidence type="ECO:0000256" key="2">
    <source>
        <dbReference type="ARBA" id="ARBA00023082"/>
    </source>
</evidence>
<evidence type="ECO:0000313" key="7">
    <source>
        <dbReference type="Proteomes" id="UP001149140"/>
    </source>
</evidence>
<dbReference type="Pfam" id="PF04542">
    <property type="entry name" value="Sigma70_r2"/>
    <property type="match status" value="1"/>
</dbReference>
<dbReference type="EMBL" id="JAPDOD010000014">
    <property type="protein sequence ID" value="MDA0161713.1"/>
    <property type="molecule type" value="Genomic_DNA"/>
</dbReference>
<dbReference type="InterPro" id="IPR007627">
    <property type="entry name" value="RNA_pol_sigma70_r2"/>
</dbReference>
<protein>
    <recommendedName>
        <fullName evidence="5">RNA polymerase sigma-70 region 2 domain-containing protein</fullName>
    </recommendedName>
</protein>
<dbReference type="AlphaFoldDB" id="A0A9X3S5L0"/>
<gene>
    <name evidence="6" type="ORF">OM076_15655</name>
</gene>
<organism evidence="6 7">
    <name type="scientific">Solirubrobacter ginsenosidimutans</name>
    <dbReference type="NCBI Taxonomy" id="490573"/>
    <lineage>
        <taxon>Bacteria</taxon>
        <taxon>Bacillati</taxon>
        <taxon>Actinomycetota</taxon>
        <taxon>Thermoleophilia</taxon>
        <taxon>Solirubrobacterales</taxon>
        <taxon>Solirubrobacteraceae</taxon>
        <taxon>Solirubrobacter</taxon>
    </lineage>
</organism>
<proteinExistence type="predicted"/>
<accession>A0A9X3S5L0</accession>
<keyword evidence="2" id="KW-0731">Sigma factor</keyword>
<evidence type="ECO:0000259" key="5">
    <source>
        <dbReference type="Pfam" id="PF04542"/>
    </source>
</evidence>
<reference evidence="6" key="1">
    <citation type="submission" date="2022-10" db="EMBL/GenBank/DDBJ databases">
        <title>The WGS of Solirubrobacter ginsenosidimutans DSM 21036.</title>
        <authorList>
            <person name="Jiang Z."/>
        </authorList>
    </citation>
    <scope>NUCLEOTIDE SEQUENCE</scope>
    <source>
        <strain evidence="6">DSM 21036</strain>
    </source>
</reference>
<keyword evidence="3" id="KW-0804">Transcription</keyword>
<dbReference type="Gene3D" id="1.10.1740.10">
    <property type="match status" value="1"/>
</dbReference>
<evidence type="ECO:0000256" key="1">
    <source>
        <dbReference type="ARBA" id="ARBA00023015"/>
    </source>
</evidence>
<evidence type="ECO:0000313" key="6">
    <source>
        <dbReference type="EMBL" id="MDA0161713.1"/>
    </source>
</evidence>
<feature type="region of interest" description="Disordered" evidence="4">
    <location>
        <begin position="91"/>
        <end position="132"/>
    </location>
</feature>
<name>A0A9X3S5L0_9ACTN</name>
<evidence type="ECO:0000256" key="4">
    <source>
        <dbReference type="SAM" id="MobiDB-lite"/>
    </source>
</evidence>
<keyword evidence="1" id="KW-0805">Transcription regulation</keyword>
<dbReference type="GO" id="GO:0006352">
    <property type="term" value="P:DNA-templated transcription initiation"/>
    <property type="evidence" value="ECO:0007669"/>
    <property type="project" value="InterPro"/>
</dbReference>
<dbReference type="InterPro" id="IPR039425">
    <property type="entry name" value="RNA_pol_sigma-70-like"/>
</dbReference>
<dbReference type="GO" id="GO:0016987">
    <property type="term" value="F:sigma factor activity"/>
    <property type="evidence" value="ECO:0007669"/>
    <property type="project" value="UniProtKB-KW"/>
</dbReference>
<dbReference type="InterPro" id="IPR013325">
    <property type="entry name" value="RNA_pol_sigma_r2"/>
</dbReference>
<dbReference type="SUPFAM" id="SSF88946">
    <property type="entry name" value="Sigma2 domain of RNA polymerase sigma factors"/>
    <property type="match status" value="1"/>
</dbReference>
<dbReference type="PANTHER" id="PTHR43133:SF53">
    <property type="entry name" value="ECF RNA POLYMERASE SIGMA-E FACTOR"/>
    <property type="match status" value="1"/>
</dbReference>
<feature type="compositionally biased region" description="Low complexity" evidence="4">
    <location>
        <begin position="103"/>
        <end position="123"/>
    </location>
</feature>
<evidence type="ECO:0000256" key="3">
    <source>
        <dbReference type="ARBA" id="ARBA00023163"/>
    </source>
</evidence>
<dbReference type="Proteomes" id="UP001149140">
    <property type="component" value="Unassembled WGS sequence"/>
</dbReference>
<dbReference type="PANTHER" id="PTHR43133">
    <property type="entry name" value="RNA POLYMERASE ECF-TYPE SIGMA FACTO"/>
    <property type="match status" value="1"/>
</dbReference>
<comment type="caution">
    <text evidence="6">The sequence shown here is derived from an EMBL/GenBank/DDBJ whole genome shotgun (WGS) entry which is preliminary data.</text>
</comment>
<dbReference type="RefSeq" id="WP_270040930.1">
    <property type="nucleotide sequence ID" value="NZ_JAPDOD010000014.1"/>
</dbReference>
<feature type="domain" description="RNA polymerase sigma-70 region 2" evidence="5">
    <location>
        <begin position="24"/>
        <end position="90"/>
    </location>
</feature>
<keyword evidence="7" id="KW-1185">Reference proteome</keyword>